<dbReference type="Proteomes" id="UP001500253">
    <property type="component" value="Unassembled WGS sequence"/>
</dbReference>
<evidence type="ECO:0000313" key="2">
    <source>
        <dbReference type="Proteomes" id="UP001500253"/>
    </source>
</evidence>
<accession>A0ABN3GRM4</accession>
<comment type="caution">
    <text evidence="1">The sequence shown here is derived from an EMBL/GenBank/DDBJ whole genome shotgun (WGS) entry which is preliminary data.</text>
</comment>
<keyword evidence="2" id="KW-1185">Reference proteome</keyword>
<dbReference type="SUPFAM" id="SSF88697">
    <property type="entry name" value="PUA domain-like"/>
    <property type="match status" value="1"/>
</dbReference>
<dbReference type="EMBL" id="BAAASD010000029">
    <property type="protein sequence ID" value="GAA2359125.1"/>
    <property type="molecule type" value="Genomic_DNA"/>
</dbReference>
<dbReference type="InterPro" id="IPR015947">
    <property type="entry name" value="PUA-like_sf"/>
</dbReference>
<dbReference type="RefSeq" id="WP_346177175.1">
    <property type="nucleotide sequence ID" value="NZ_BAAASD010000029.1"/>
</dbReference>
<organism evidence="1 2">
    <name type="scientific">Streptomyces cuspidosporus</name>
    <dbReference type="NCBI Taxonomy" id="66882"/>
    <lineage>
        <taxon>Bacteria</taxon>
        <taxon>Bacillati</taxon>
        <taxon>Actinomycetota</taxon>
        <taxon>Actinomycetes</taxon>
        <taxon>Kitasatosporales</taxon>
        <taxon>Streptomycetaceae</taxon>
        <taxon>Streptomyces</taxon>
    </lineage>
</organism>
<gene>
    <name evidence="1" type="ORF">GCM10010246_56340</name>
</gene>
<protein>
    <recommendedName>
        <fullName evidence="3">ASCH domain-containing protein</fullName>
    </recommendedName>
</protein>
<proteinExistence type="predicted"/>
<dbReference type="Gene3D" id="2.30.130.30">
    <property type="entry name" value="Hypothetical protein"/>
    <property type="match status" value="1"/>
</dbReference>
<name>A0ABN3GRM4_9ACTN</name>
<sequence>MSLDTLPEGDWIRGITIRQPWATCILAGKNPENRPVHWPWQGWILIHAGKKKPEPAVLRDPLVATAIRGRELHLGAVIGVARLTGCHLDQGPKKCTSPWAERGAHHLVLEDVQELALPVPATGALSAWKPTPDLLAQVFQQLPDFRP</sequence>
<evidence type="ECO:0000313" key="1">
    <source>
        <dbReference type="EMBL" id="GAA2359125.1"/>
    </source>
</evidence>
<evidence type="ECO:0008006" key="3">
    <source>
        <dbReference type="Google" id="ProtNLM"/>
    </source>
</evidence>
<reference evidence="1 2" key="1">
    <citation type="journal article" date="2019" name="Int. J. Syst. Evol. Microbiol.">
        <title>The Global Catalogue of Microorganisms (GCM) 10K type strain sequencing project: providing services to taxonomists for standard genome sequencing and annotation.</title>
        <authorList>
            <consortium name="The Broad Institute Genomics Platform"/>
            <consortium name="The Broad Institute Genome Sequencing Center for Infectious Disease"/>
            <person name="Wu L."/>
            <person name="Ma J."/>
        </authorList>
    </citation>
    <scope>NUCLEOTIDE SEQUENCE [LARGE SCALE GENOMIC DNA]</scope>
    <source>
        <strain evidence="1 2">JCM 4316</strain>
    </source>
</reference>